<keyword evidence="2" id="KW-0547">Nucleotide-binding</keyword>
<organism evidence="5 6">
    <name type="scientific">Radiobacillus deserti</name>
    <dbReference type="NCBI Taxonomy" id="2594883"/>
    <lineage>
        <taxon>Bacteria</taxon>
        <taxon>Bacillati</taxon>
        <taxon>Bacillota</taxon>
        <taxon>Bacilli</taxon>
        <taxon>Bacillales</taxon>
        <taxon>Bacillaceae</taxon>
        <taxon>Radiobacillus</taxon>
    </lineage>
</organism>
<evidence type="ECO:0000259" key="4">
    <source>
        <dbReference type="PROSITE" id="PS00662"/>
    </source>
</evidence>
<dbReference type="GO" id="GO:0005524">
    <property type="term" value="F:ATP binding"/>
    <property type="evidence" value="ECO:0007669"/>
    <property type="project" value="UniProtKB-KW"/>
</dbReference>
<dbReference type="CDD" id="cd01129">
    <property type="entry name" value="PulE-GspE-like"/>
    <property type="match status" value="1"/>
</dbReference>
<dbReference type="EMBL" id="CP041666">
    <property type="protein sequence ID" value="QDP40595.1"/>
    <property type="molecule type" value="Genomic_DNA"/>
</dbReference>
<dbReference type="GO" id="GO:0005886">
    <property type="term" value="C:plasma membrane"/>
    <property type="evidence" value="ECO:0007669"/>
    <property type="project" value="TreeGrafter"/>
</dbReference>
<dbReference type="AlphaFoldDB" id="A0A516KGT5"/>
<gene>
    <name evidence="5" type="ORF">FN924_10575</name>
</gene>
<protein>
    <submittedName>
        <fullName evidence="5">Competence protein</fullName>
    </submittedName>
</protein>
<dbReference type="InterPro" id="IPR003593">
    <property type="entry name" value="AAA+_ATPase"/>
</dbReference>
<dbReference type="Gene3D" id="3.30.450.90">
    <property type="match status" value="1"/>
</dbReference>
<dbReference type="GO" id="GO:0016887">
    <property type="term" value="F:ATP hydrolysis activity"/>
    <property type="evidence" value="ECO:0007669"/>
    <property type="project" value="TreeGrafter"/>
</dbReference>
<dbReference type="Gene3D" id="3.40.50.300">
    <property type="entry name" value="P-loop containing nucleotide triphosphate hydrolases"/>
    <property type="match status" value="1"/>
</dbReference>
<dbReference type="SMART" id="SM00382">
    <property type="entry name" value="AAA"/>
    <property type="match status" value="1"/>
</dbReference>
<dbReference type="SUPFAM" id="SSF52540">
    <property type="entry name" value="P-loop containing nucleoside triphosphate hydrolases"/>
    <property type="match status" value="1"/>
</dbReference>
<dbReference type="InterPro" id="IPR001482">
    <property type="entry name" value="T2SS/T4SS_dom"/>
</dbReference>
<dbReference type="PANTHER" id="PTHR30258:SF2">
    <property type="entry name" value="COMG OPERON PROTEIN 1"/>
    <property type="match status" value="1"/>
</dbReference>
<dbReference type="KEGG" id="aqt:FN924_10575"/>
<dbReference type="Proteomes" id="UP000315215">
    <property type="component" value="Chromosome"/>
</dbReference>
<evidence type="ECO:0000256" key="3">
    <source>
        <dbReference type="ARBA" id="ARBA00022840"/>
    </source>
</evidence>
<dbReference type="InterPro" id="IPR047667">
    <property type="entry name" value="ATPase_ComGA"/>
</dbReference>
<comment type="similarity">
    <text evidence="1">Belongs to the GSP E family.</text>
</comment>
<feature type="domain" description="Bacterial type II secretion system protein E" evidence="4">
    <location>
        <begin position="204"/>
        <end position="218"/>
    </location>
</feature>
<evidence type="ECO:0000256" key="1">
    <source>
        <dbReference type="ARBA" id="ARBA00006611"/>
    </source>
</evidence>
<keyword evidence="3" id="KW-0067">ATP-binding</keyword>
<dbReference type="PROSITE" id="PS00662">
    <property type="entry name" value="T2SP_E"/>
    <property type="match status" value="1"/>
</dbReference>
<keyword evidence="6" id="KW-1185">Reference proteome</keyword>
<proteinExistence type="inferred from homology"/>
<reference evidence="5 6" key="1">
    <citation type="submission" date="2019-07" db="EMBL/GenBank/DDBJ databases">
        <authorList>
            <person name="Li J."/>
        </authorList>
    </citation>
    <scope>NUCLEOTIDE SEQUENCE [LARGE SCALE GENOMIC DNA]</scope>
    <source>
        <strain evidence="5 6">TKL69</strain>
    </source>
</reference>
<evidence type="ECO:0000313" key="5">
    <source>
        <dbReference type="EMBL" id="QDP40595.1"/>
    </source>
</evidence>
<evidence type="ECO:0000313" key="6">
    <source>
        <dbReference type="Proteomes" id="UP000315215"/>
    </source>
</evidence>
<evidence type="ECO:0000256" key="2">
    <source>
        <dbReference type="ARBA" id="ARBA00022741"/>
    </source>
</evidence>
<accession>A0A516KGT5</accession>
<name>A0A516KGT5_9BACI</name>
<dbReference type="InterPro" id="IPR027417">
    <property type="entry name" value="P-loop_NTPase"/>
</dbReference>
<dbReference type="PANTHER" id="PTHR30258">
    <property type="entry name" value="TYPE II SECRETION SYSTEM PROTEIN GSPE-RELATED"/>
    <property type="match status" value="1"/>
</dbReference>
<dbReference type="Pfam" id="PF00437">
    <property type="entry name" value="T2SSE"/>
    <property type="match status" value="1"/>
</dbReference>
<dbReference type="NCBIfam" id="NF041000">
    <property type="entry name" value="ATPase_ComGA"/>
    <property type="match status" value="1"/>
</dbReference>
<dbReference type="OrthoDB" id="9808272at2"/>
<sequence length="327" mass="36827">MVNGARFSKTILLRAIKNEASDVHFCPESSYIGVYFRIHGKRRRVQSIPFSEYQSVLTHLKFSSGMDIGEIRRPQDGRMELQDRSDFFSLRLSTLPADPLESLAIRILPQSKEIPFKQLFLFPQQAKQLIHLIHNKSGIFLLTGPTGSGKTTTLYGLLQSLLQQQSSQVISLEDPIERKLENVTQIQINEKANLSYQIGLRAALRHDPDILMIGEIRDEGTARLAFHAAYTGHLVLSTLHAKDTAGTIHRLLEFGLNQQDIHQVLLGVAAIELLPILHPTNRAAILEILTGDSLSKAIHYQSYSLTRFQTLRRKAYALGFIDKTLIP</sequence>